<dbReference type="Gene3D" id="3.30.505.50">
    <property type="entry name" value="Sigma 54 modulation/S30EA ribosomal protein, C-terminal domain"/>
    <property type="match status" value="2"/>
</dbReference>
<dbReference type="RefSeq" id="WP_329405294.1">
    <property type="nucleotide sequence ID" value="NZ_CP109441.1"/>
</dbReference>
<sequence length="245" mass="26460">MSVSGKWSTPDFPDIVVFPRGPIAELELERVAGAVGRLLTRNGVDGGARVRVVVANCPSGPQLVQVNLCVRGTPARVQTITPGAGMVLPVVLRLERLIERLTTKQRVAPEREPVRRLLAASGYGTITRRKKCSLLVGPPDAAAAVLDAMDYDAHLFVDAETGADAIVYRGDPAGIRLIRWPCDPAAADPKIPELSETAAVDCLCTIGLPFLFFIDPVSRRGHLLYRRYDADLGLITPRTSTRLAC</sequence>
<keyword evidence="3" id="KW-1185">Reference proteome</keyword>
<feature type="domain" description="Sigma 54 modulation/S30EA ribosomal protein C-terminal" evidence="1">
    <location>
        <begin position="125"/>
        <end position="177"/>
    </location>
</feature>
<dbReference type="PANTHER" id="PTHR33231:SF1">
    <property type="entry name" value="30S RIBOSOMAL PROTEIN"/>
    <property type="match status" value="1"/>
</dbReference>
<name>A0ABZ1YHK3_9NOCA</name>
<dbReference type="Pfam" id="PF16321">
    <property type="entry name" value="Ribosom_S30AE_C"/>
    <property type="match status" value="1"/>
</dbReference>
<dbReference type="InterPro" id="IPR038416">
    <property type="entry name" value="Ribosom_S30AE_C_sf"/>
</dbReference>
<evidence type="ECO:0000313" key="3">
    <source>
        <dbReference type="Proteomes" id="UP001432062"/>
    </source>
</evidence>
<dbReference type="InterPro" id="IPR050574">
    <property type="entry name" value="HPF/YfiA_ribosome-assoc"/>
</dbReference>
<proteinExistence type="predicted"/>
<dbReference type="PANTHER" id="PTHR33231">
    <property type="entry name" value="30S RIBOSOMAL PROTEIN"/>
    <property type="match status" value="1"/>
</dbReference>
<protein>
    <submittedName>
        <fullName evidence="2">Sigma 54 modulation/S30EA ribosomal C-terminal domain-containing protein</fullName>
    </submittedName>
</protein>
<evidence type="ECO:0000313" key="2">
    <source>
        <dbReference type="EMBL" id="WUV42674.1"/>
    </source>
</evidence>
<organism evidence="2 3">
    <name type="scientific">Nocardia vinacea</name>
    <dbReference type="NCBI Taxonomy" id="96468"/>
    <lineage>
        <taxon>Bacteria</taxon>
        <taxon>Bacillati</taxon>
        <taxon>Actinomycetota</taxon>
        <taxon>Actinomycetes</taxon>
        <taxon>Mycobacteriales</taxon>
        <taxon>Nocardiaceae</taxon>
        <taxon>Nocardia</taxon>
    </lineage>
</organism>
<dbReference type="InterPro" id="IPR032528">
    <property type="entry name" value="Ribosom_S30AE_C"/>
</dbReference>
<evidence type="ECO:0000259" key="1">
    <source>
        <dbReference type="Pfam" id="PF16321"/>
    </source>
</evidence>
<gene>
    <name evidence="2" type="ORF">OG563_25810</name>
</gene>
<dbReference type="EMBL" id="CP109441">
    <property type="protein sequence ID" value="WUV42674.1"/>
    <property type="molecule type" value="Genomic_DNA"/>
</dbReference>
<accession>A0ABZ1YHK3</accession>
<dbReference type="Proteomes" id="UP001432062">
    <property type="component" value="Chromosome"/>
</dbReference>
<reference evidence="2" key="1">
    <citation type="submission" date="2022-10" db="EMBL/GenBank/DDBJ databases">
        <title>The complete genomes of actinobacterial strains from the NBC collection.</title>
        <authorList>
            <person name="Joergensen T.S."/>
            <person name="Alvarez Arevalo M."/>
            <person name="Sterndorff E.B."/>
            <person name="Faurdal D."/>
            <person name="Vuksanovic O."/>
            <person name="Mourched A.-S."/>
            <person name="Charusanti P."/>
            <person name="Shaw S."/>
            <person name="Blin K."/>
            <person name="Weber T."/>
        </authorList>
    </citation>
    <scope>NUCLEOTIDE SEQUENCE</scope>
    <source>
        <strain evidence="2">NBC_01482</strain>
    </source>
</reference>